<reference evidence="1" key="1">
    <citation type="submission" date="2023-12" db="EMBL/GenBank/DDBJ databases">
        <title>Genome assembly of Anisodus tanguticus.</title>
        <authorList>
            <person name="Wang Y.-J."/>
        </authorList>
    </citation>
    <scope>NUCLEOTIDE SEQUENCE</scope>
    <source>
        <strain evidence="1">KB-2021</strain>
        <tissue evidence="1">Leaf</tissue>
    </source>
</reference>
<gene>
    <name evidence="1" type="ORF">RND71_012345</name>
</gene>
<sequence length="85" mass="9808">MPTEKAPGVDGYPIKFFTKHWDVVNQDVYAVVQKFFSAVNAKSLELYYHHFSSKNPNPHPGERLQTNSMLLQNVQNCFQSFDSEN</sequence>
<dbReference type="AlphaFoldDB" id="A0AAE1SFP6"/>
<keyword evidence="2" id="KW-1185">Reference proteome</keyword>
<dbReference type="EMBL" id="JAVYJV010000006">
    <property type="protein sequence ID" value="KAK4368553.1"/>
    <property type="molecule type" value="Genomic_DNA"/>
</dbReference>
<accession>A0AAE1SFP6</accession>
<proteinExistence type="predicted"/>
<evidence type="ECO:0000313" key="1">
    <source>
        <dbReference type="EMBL" id="KAK4368553.1"/>
    </source>
</evidence>
<evidence type="ECO:0000313" key="2">
    <source>
        <dbReference type="Proteomes" id="UP001291623"/>
    </source>
</evidence>
<comment type="caution">
    <text evidence="1">The sequence shown here is derived from an EMBL/GenBank/DDBJ whole genome shotgun (WGS) entry which is preliminary data.</text>
</comment>
<organism evidence="1 2">
    <name type="scientific">Anisodus tanguticus</name>
    <dbReference type="NCBI Taxonomy" id="243964"/>
    <lineage>
        <taxon>Eukaryota</taxon>
        <taxon>Viridiplantae</taxon>
        <taxon>Streptophyta</taxon>
        <taxon>Embryophyta</taxon>
        <taxon>Tracheophyta</taxon>
        <taxon>Spermatophyta</taxon>
        <taxon>Magnoliopsida</taxon>
        <taxon>eudicotyledons</taxon>
        <taxon>Gunneridae</taxon>
        <taxon>Pentapetalae</taxon>
        <taxon>asterids</taxon>
        <taxon>lamiids</taxon>
        <taxon>Solanales</taxon>
        <taxon>Solanaceae</taxon>
        <taxon>Solanoideae</taxon>
        <taxon>Hyoscyameae</taxon>
        <taxon>Anisodus</taxon>
    </lineage>
</organism>
<protein>
    <submittedName>
        <fullName evidence="1">Uncharacterized protein</fullName>
    </submittedName>
</protein>
<name>A0AAE1SFP6_9SOLA</name>
<dbReference type="Proteomes" id="UP001291623">
    <property type="component" value="Unassembled WGS sequence"/>
</dbReference>